<dbReference type="Proteomes" id="UP000076503">
    <property type="component" value="Unassembled WGS sequence"/>
</dbReference>
<keyword evidence="1" id="KW-1133">Transmembrane helix</keyword>
<keyword evidence="1" id="KW-0812">Transmembrane</keyword>
<feature type="transmembrane region" description="Helical" evidence="1">
    <location>
        <begin position="20"/>
        <end position="43"/>
    </location>
</feature>
<keyword evidence="1" id="KW-0472">Membrane</keyword>
<dbReference type="EMBL" id="AUXZ01000131">
    <property type="protein sequence ID" value="KZN45058.1"/>
    <property type="molecule type" value="Genomic_DNA"/>
</dbReference>
<sequence length="99" mass="10711">MSQADNALTFQYRLSVVSRFCAAILGGYFFTAYCISLLSLLLPTSKVDAVLYSVCLSILIYSCVFIAAFAARSLIKVWVALIISTGVIALITNFVQGSI</sequence>
<dbReference type="PATRIC" id="fig|1365251.3.peg.5088"/>
<dbReference type="AlphaFoldDB" id="A0A167A771"/>
<evidence type="ECO:0000256" key="1">
    <source>
        <dbReference type="SAM" id="Phobius"/>
    </source>
</evidence>
<accession>A0A167A771</accession>
<feature type="transmembrane region" description="Helical" evidence="1">
    <location>
        <begin position="49"/>
        <end position="70"/>
    </location>
</feature>
<evidence type="ECO:0000313" key="3">
    <source>
        <dbReference type="Proteomes" id="UP000076503"/>
    </source>
</evidence>
<feature type="transmembrane region" description="Helical" evidence="1">
    <location>
        <begin position="77"/>
        <end position="95"/>
    </location>
</feature>
<proteinExistence type="predicted"/>
<protein>
    <recommendedName>
        <fullName evidence="4">Iron transporter</fullName>
    </recommendedName>
</protein>
<reference evidence="2 3" key="1">
    <citation type="submission" date="2013-07" db="EMBL/GenBank/DDBJ databases">
        <title>Comparative Genomic and Metabolomic Analysis of Twelve Strains of Pseudoalteromonas luteoviolacea.</title>
        <authorList>
            <person name="Vynne N.G."/>
            <person name="Mansson M."/>
            <person name="Gram L."/>
        </authorList>
    </citation>
    <scope>NUCLEOTIDE SEQUENCE [LARGE SCALE GENOMIC DNA]</scope>
    <source>
        <strain evidence="2 3">H33</strain>
    </source>
</reference>
<organism evidence="2 3">
    <name type="scientific">Pseudoalteromonas luteoviolacea H33</name>
    <dbReference type="NCBI Taxonomy" id="1365251"/>
    <lineage>
        <taxon>Bacteria</taxon>
        <taxon>Pseudomonadati</taxon>
        <taxon>Pseudomonadota</taxon>
        <taxon>Gammaproteobacteria</taxon>
        <taxon>Alteromonadales</taxon>
        <taxon>Pseudoalteromonadaceae</taxon>
        <taxon>Pseudoalteromonas</taxon>
    </lineage>
</organism>
<evidence type="ECO:0000313" key="2">
    <source>
        <dbReference type="EMBL" id="KZN45058.1"/>
    </source>
</evidence>
<evidence type="ECO:0008006" key="4">
    <source>
        <dbReference type="Google" id="ProtNLM"/>
    </source>
</evidence>
<gene>
    <name evidence="2" type="ORF">N476_25740</name>
</gene>
<comment type="caution">
    <text evidence="2">The sequence shown here is derived from an EMBL/GenBank/DDBJ whole genome shotgun (WGS) entry which is preliminary data.</text>
</comment>
<name>A0A167A771_9GAMM</name>